<evidence type="ECO:0000259" key="7">
    <source>
        <dbReference type="SMART" id="SM00635"/>
    </source>
</evidence>
<reference evidence="10" key="1">
    <citation type="submission" date="2016-10" db="EMBL/GenBank/DDBJ databases">
        <authorList>
            <person name="Varghese N."/>
            <person name="Submissions S."/>
        </authorList>
    </citation>
    <scope>NUCLEOTIDE SEQUENCE [LARGE SCALE GENOMIC DNA]</scope>
    <source>
        <strain evidence="10">CGMCC 1.11014</strain>
    </source>
</reference>
<evidence type="ECO:0000259" key="8">
    <source>
        <dbReference type="SMART" id="SM00656"/>
    </source>
</evidence>
<evidence type="ECO:0000256" key="5">
    <source>
        <dbReference type="RuleBase" id="RU361173"/>
    </source>
</evidence>
<dbReference type="GO" id="GO:0030570">
    <property type="term" value="F:pectate lyase activity"/>
    <property type="evidence" value="ECO:0007669"/>
    <property type="project" value="InterPro"/>
</dbReference>
<dbReference type="InterPro" id="IPR003343">
    <property type="entry name" value="Big_2"/>
</dbReference>
<dbReference type="EMBL" id="FPBO01000011">
    <property type="protein sequence ID" value="SFU83238.1"/>
    <property type="molecule type" value="Genomic_DNA"/>
</dbReference>
<feature type="domain" description="BIG2" evidence="7">
    <location>
        <begin position="603"/>
        <end position="686"/>
    </location>
</feature>
<organism evidence="9 10">
    <name type="scientific">Pseudoduganella namucuonensis</name>
    <dbReference type="NCBI Taxonomy" id="1035707"/>
    <lineage>
        <taxon>Bacteria</taxon>
        <taxon>Pseudomonadati</taxon>
        <taxon>Pseudomonadota</taxon>
        <taxon>Betaproteobacteria</taxon>
        <taxon>Burkholderiales</taxon>
        <taxon>Oxalobacteraceae</taxon>
        <taxon>Telluria group</taxon>
        <taxon>Pseudoduganella</taxon>
    </lineage>
</organism>
<evidence type="ECO:0000256" key="6">
    <source>
        <dbReference type="SAM" id="SignalP"/>
    </source>
</evidence>
<comment type="subcellular location">
    <subcellularLocation>
        <location evidence="5">Secreted</location>
    </subcellularLocation>
</comment>
<dbReference type="PANTHER" id="PTHR31683">
    <property type="entry name" value="PECTATE LYASE 18-RELATED"/>
    <property type="match status" value="1"/>
</dbReference>
<dbReference type="GO" id="GO:0042545">
    <property type="term" value="P:cell wall modification"/>
    <property type="evidence" value="ECO:0007669"/>
    <property type="project" value="InterPro"/>
</dbReference>
<sequence length="1184" mass="122560">MKHLGFRAALCLATLCIASASATAATDSARQTAPADGWASQAGGTAGGSAATANNIYTVANRAQLLTALSNGGNNAKIIKLVGTIDMTEGVPYANTGDQAARGAIRMKSNTTLIGDGASAGIVNGHILVSNVSQVIIRNLKIVAPCDVGPIWDPTDGATGNWNSAYDAIGVSGSDHVWIDHNTFTDGAMTDNLLPIENGKIKQCHDGALDVTNASDYVTISYNVFGQHHKNNLIGSGDGATADEGKLRVTFSNNVFRDVTNRAPRVRYGQVHMLNNYFVGSTTSPIYKHDYSIGAGYNAKVLSNGNVFEIAGASNCADVVVNPGGTPTGVFKDSGSLLNGSALAGCTLPNTVNWTPPYAFTPRPAALVKANALAQAGGGKLTTAITGTGDVTSNPGLTLTCPATGLYFCDDFQGGGTANWDLLPVAGPNGSFGVKAENVGASNKVLQYTAATTGGVLALLKSSALAAIPGADYYVEARIKPLTNSTTGNKQLYLVTRYVNSTNWYGGGLNVQSTTASTQVEIAKMLNGTLSRPKQVKKPINMDAQFYTVRFEMIGSTLTVYLDGESLGSVTDTGFAARGLVGLYTANKSFQIDDVRIGDPSLKPSQLTLNPATGTYAAEAGDTPLNVAVNAVKPNGTADTYLASSSNPAVVAVGVNGGTLTLTPVGAGTANIVVASDSDPTLKRVIAANINPQFVQPTQAYTLGGAVSPAANQTGVGIDPALKLTFDNAPTLGTGGTIRIFRKVDDALVDVLKLSGESDELGYAGQTLVRKVNTTPISISGKTLTVRPHSNKLAYGTEYYVAMSNGVITGATLGGVPFVGIGKLGGWSFATRDAAPLEDGSLTVAADGSGDFSSVQGALNFAMQKFDKATPVTITVKNGVYEELLYLRGKDNVTIRGESRDGAVIQYTNYDTLNPGSGGSQAPGTTVTASGGRSVLLVEAADMLKLDKLTIRNTTLRSPSISAQAETMYFNNDAGRLVVTDSAFHSEQDTLNLKGWSWFHRTLVAGNVDFIWGGSRAALFEESEIRSVGDTTSATGGGYVLQARVPNATDKGFVFLNSSLTHGPGPGPLHGDVPNGATYLARSPGGTATWDNIAFVNCRMDAHVAPAGWAGLGVNNQPAPNPVTPTAVSGWREYGTTDLAGNPLNLATRVGGFQLSAGDVAAGFATRALVFAAYNNGAGWDPQP</sequence>
<evidence type="ECO:0000256" key="2">
    <source>
        <dbReference type="ARBA" id="ARBA00022801"/>
    </source>
</evidence>
<protein>
    <submittedName>
        <fullName evidence="9">Pectate lyase</fullName>
    </submittedName>
</protein>
<dbReference type="InterPro" id="IPR032812">
    <property type="entry name" value="SbsA_Ig"/>
</dbReference>
<dbReference type="SMART" id="SM00656">
    <property type="entry name" value="Amb_all"/>
    <property type="match status" value="1"/>
</dbReference>
<dbReference type="InterPro" id="IPR045032">
    <property type="entry name" value="PEL"/>
</dbReference>
<dbReference type="Pfam" id="PF00544">
    <property type="entry name" value="Pectate_lyase_4"/>
    <property type="match status" value="1"/>
</dbReference>
<dbReference type="GO" id="GO:0030599">
    <property type="term" value="F:pectinesterase activity"/>
    <property type="evidence" value="ECO:0007669"/>
    <property type="project" value="InterPro"/>
</dbReference>
<feature type="domain" description="Pectate lyase" evidence="8">
    <location>
        <begin position="52"/>
        <end position="314"/>
    </location>
</feature>
<dbReference type="OrthoDB" id="9804661at2"/>
<keyword evidence="3" id="KW-0063">Aspartyl esterase</keyword>
<dbReference type="InterPro" id="IPR008964">
    <property type="entry name" value="Invasin/intimin_cell_adhesion"/>
</dbReference>
<dbReference type="GO" id="GO:0000272">
    <property type="term" value="P:polysaccharide catabolic process"/>
    <property type="evidence" value="ECO:0007669"/>
    <property type="project" value="UniProtKB-KW"/>
</dbReference>
<dbReference type="Pfam" id="PF01095">
    <property type="entry name" value="Pectinesterase"/>
    <property type="match status" value="1"/>
</dbReference>
<dbReference type="InterPro" id="IPR011050">
    <property type="entry name" value="Pectin_lyase_fold/virulence"/>
</dbReference>
<dbReference type="Pfam" id="PF13205">
    <property type="entry name" value="Big_5"/>
    <property type="match status" value="1"/>
</dbReference>
<dbReference type="InterPro" id="IPR012334">
    <property type="entry name" value="Pectin_lyas_fold"/>
</dbReference>
<evidence type="ECO:0000256" key="1">
    <source>
        <dbReference type="ARBA" id="ARBA00022729"/>
    </source>
</evidence>
<comment type="similarity">
    <text evidence="5">Belongs to the polysaccharide lyase 1 family.</text>
</comment>
<evidence type="ECO:0000313" key="9">
    <source>
        <dbReference type="EMBL" id="SFU83238.1"/>
    </source>
</evidence>
<dbReference type="PANTHER" id="PTHR31683:SF18">
    <property type="entry name" value="PECTATE LYASE 21-RELATED"/>
    <property type="match status" value="1"/>
</dbReference>
<evidence type="ECO:0000313" key="10">
    <source>
        <dbReference type="Proteomes" id="UP000199391"/>
    </source>
</evidence>
<dbReference type="SUPFAM" id="SSF49373">
    <property type="entry name" value="Invasin/intimin cell-adhesion fragments"/>
    <property type="match status" value="1"/>
</dbReference>
<dbReference type="Proteomes" id="UP000199391">
    <property type="component" value="Unassembled WGS sequence"/>
</dbReference>
<evidence type="ECO:0000256" key="4">
    <source>
        <dbReference type="ARBA" id="ARBA00023239"/>
    </source>
</evidence>
<dbReference type="AlphaFoldDB" id="A0A1I7JDL0"/>
<keyword evidence="2" id="KW-0378">Hydrolase</keyword>
<proteinExistence type="inferred from homology"/>
<dbReference type="Gene3D" id="2.60.40.1080">
    <property type="match status" value="1"/>
</dbReference>
<dbReference type="Gene3D" id="2.160.20.10">
    <property type="entry name" value="Single-stranded right-handed beta-helix, Pectin lyase-like"/>
    <property type="match status" value="2"/>
</dbReference>
<dbReference type="Gene3D" id="2.60.120.560">
    <property type="entry name" value="Exo-inulinase, domain 1"/>
    <property type="match status" value="1"/>
</dbReference>
<dbReference type="SMART" id="SM00635">
    <property type="entry name" value="BID_2"/>
    <property type="match status" value="1"/>
</dbReference>
<keyword evidence="5" id="KW-0119">Carbohydrate metabolism</keyword>
<dbReference type="GO" id="GO:0005576">
    <property type="term" value="C:extracellular region"/>
    <property type="evidence" value="ECO:0007669"/>
    <property type="project" value="UniProtKB-SubCell"/>
</dbReference>
<dbReference type="STRING" id="1035707.SAMN05216552_101124"/>
<dbReference type="SUPFAM" id="SSF51126">
    <property type="entry name" value="Pectin lyase-like"/>
    <property type="match status" value="2"/>
</dbReference>
<keyword evidence="10" id="KW-1185">Reference proteome</keyword>
<keyword evidence="5" id="KW-0624">Polysaccharide degradation</keyword>
<dbReference type="InterPro" id="IPR002022">
    <property type="entry name" value="Pec_lyase"/>
</dbReference>
<gene>
    <name evidence="9" type="ORF">SAMN05216552_101124</name>
</gene>
<evidence type="ECO:0000256" key="3">
    <source>
        <dbReference type="ARBA" id="ARBA00023085"/>
    </source>
</evidence>
<name>A0A1I7JDL0_9BURK</name>
<keyword evidence="1 6" id="KW-0732">Signal</keyword>
<feature type="chain" id="PRO_5011567802" evidence="6">
    <location>
        <begin position="25"/>
        <end position="1184"/>
    </location>
</feature>
<dbReference type="InterPro" id="IPR000070">
    <property type="entry name" value="Pectinesterase_cat"/>
</dbReference>
<accession>A0A1I7JDL0</accession>
<keyword evidence="5" id="KW-0964">Secreted</keyword>
<keyword evidence="4 5" id="KW-0456">Lyase</keyword>
<dbReference type="RefSeq" id="WP_093556074.1">
    <property type="nucleotide sequence ID" value="NZ_FPBO01000011.1"/>
</dbReference>
<feature type="signal peptide" evidence="6">
    <location>
        <begin position="1"/>
        <end position="24"/>
    </location>
</feature>